<name>A0A3S4B1D3_9PEZI</name>
<feature type="compositionally biased region" description="Basic and acidic residues" evidence="1">
    <location>
        <begin position="110"/>
        <end position="120"/>
    </location>
</feature>
<evidence type="ECO:0000313" key="2">
    <source>
        <dbReference type="EMBL" id="SPQ19029.1"/>
    </source>
</evidence>
<gene>
    <name evidence="2" type="ORF">TT172_LOCUS1448</name>
</gene>
<evidence type="ECO:0000313" key="3">
    <source>
        <dbReference type="Proteomes" id="UP000289323"/>
    </source>
</evidence>
<feature type="compositionally biased region" description="Polar residues" evidence="1">
    <location>
        <begin position="38"/>
        <end position="56"/>
    </location>
</feature>
<feature type="region of interest" description="Disordered" evidence="1">
    <location>
        <begin position="1"/>
        <end position="84"/>
    </location>
</feature>
<reference evidence="2 3" key="1">
    <citation type="submission" date="2018-04" db="EMBL/GenBank/DDBJ databases">
        <authorList>
            <person name="Huttner S."/>
            <person name="Dainat J."/>
        </authorList>
    </citation>
    <scope>NUCLEOTIDE SEQUENCE [LARGE SCALE GENOMIC DNA]</scope>
</reference>
<proteinExistence type="predicted"/>
<feature type="compositionally biased region" description="Pro residues" evidence="1">
    <location>
        <begin position="397"/>
        <end position="406"/>
    </location>
</feature>
<feature type="region of interest" description="Disordered" evidence="1">
    <location>
        <begin position="307"/>
        <end position="350"/>
    </location>
</feature>
<dbReference type="Proteomes" id="UP000289323">
    <property type="component" value="Unassembled WGS sequence"/>
</dbReference>
<organism evidence="2 3">
    <name type="scientific">Thermothielavioides terrestris</name>
    <dbReference type="NCBI Taxonomy" id="2587410"/>
    <lineage>
        <taxon>Eukaryota</taxon>
        <taxon>Fungi</taxon>
        <taxon>Dikarya</taxon>
        <taxon>Ascomycota</taxon>
        <taxon>Pezizomycotina</taxon>
        <taxon>Sordariomycetes</taxon>
        <taxon>Sordariomycetidae</taxon>
        <taxon>Sordariales</taxon>
        <taxon>Chaetomiaceae</taxon>
        <taxon>Thermothielavioides</taxon>
    </lineage>
</organism>
<evidence type="ECO:0000256" key="1">
    <source>
        <dbReference type="SAM" id="MobiDB-lite"/>
    </source>
</evidence>
<protein>
    <submittedName>
        <fullName evidence="2">A4d2e58b-ce24-4229-b474-a0cba02b2f4f</fullName>
    </submittedName>
</protein>
<feature type="compositionally biased region" description="Low complexity" evidence="1">
    <location>
        <begin position="126"/>
        <end position="137"/>
    </location>
</feature>
<feature type="region of interest" description="Disordered" evidence="1">
    <location>
        <begin position="365"/>
        <end position="418"/>
    </location>
</feature>
<dbReference type="AlphaFoldDB" id="A0A3S4B1D3"/>
<dbReference type="EMBL" id="OUUZ01000001">
    <property type="protein sequence ID" value="SPQ19029.1"/>
    <property type="molecule type" value="Genomic_DNA"/>
</dbReference>
<feature type="region of interest" description="Disordered" evidence="1">
    <location>
        <begin position="110"/>
        <end position="156"/>
    </location>
</feature>
<sequence length="418" mass="43466">MAPIRFPVNQHPQIMLRRPVDRRRTLGSLTAEGGFDDASSTTSPDYASTRPSTDTQDSTDRPRAGVLKTVGDGSAGSSGAAAEKDYDIPEINFGRTLNYGAPLLQVDKLSSKDSSGRNDASRGALHSRSSSADLLSSGRPVSQGTGAVLSAGEMSSSLSAREQEHVARVTGTPLIAFATSKGPSQTQNGLVGAIEVRERERAQMKQGIGGQAVAQAIDQRQREQNQQAQRAAQAAYAQQQAQFAAQHGPVRPQTPGAMGMMMGGAPSVYGPQVPARPQTPARPPEYSGGMGMMAGGPPPTAYGPGMTGMGGRSMSPGPGMMGPGRFAQGPPTPRHQMMPQSPSYGGGLPQGGEWSVPSMPYRQGPPMPPPTMGLGMQGGRPQSPAFQLPPQGQYAPPGTPGGPRPGTPGRMQFQGQAF</sequence>
<accession>A0A3S4B1D3</accession>